<keyword evidence="3 5" id="KW-1133">Transmembrane helix</keyword>
<accession>A0A939QJY4</accession>
<dbReference type="PANTHER" id="PTHR37422">
    <property type="entry name" value="TEICHURONIC ACID BIOSYNTHESIS PROTEIN TUAE"/>
    <property type="match status" value="1"/>
</dbReference>
<dbReference type="InterPro" id="IPR007016">
    <property type="entry name" value="O-antigen_ligase-rel_domated"/>
</dbReference>
<evidence type="ECO:0000256" key="1">
    <source>
        <dbReference type="ARBA" id="ARBA00004141"/>
    </source>
</evidence>
<feature type="transmembrane region" description="Helical" evidence="5">
    <location>
        <begin position="153"/>
        <end position="176"/>
    </location>
</feature>
<evidence type="ECO:0000313" key="7">
    <source>
        <dbReference type="EMBL" id="MBO3663530.1"/>
    </source>
</evidence>
<comment type="subcellular location">
    <subcellularLocation>
        <location evidence="1">Membrane</location>
        <topology evidence="1">Multi-pass membrane protein</topology>
    </subcellularLocation>
</comment>
<evidence type="ECO:0000259" key="6">
    <source>
        <dbReference type="Pfam" id="PF04932"/>
    </source>
</evidence>
<dbReference type="AlphaFoldDB" id="A0A939QJY4"/>
<reference evidence="7" key="1">
    <citation type="submission" date="2021-03" db="EMBL/GenBank/DDBJ databases">
        <title>Microbacterium sp. nov., a novel actinobacterium isolated from cow dung.</title>
        <authorList>
            <person name="Zhang L."/>
        </authorList>
    </citation>
    <scope>NUCLEOTIDE SEQUENCE</scope>
    <source>
        <strain evidence="7">NEAU-LLB</strain>
    </source>
</reference>
<feature type="transmembrane region" description="Helical" evidence="5">
    <location>
        <begin position="97"/>
        <end position="115"/>
    </location>
</feature>
<feature type="transmembrane region" description="Helical" evidence="5">
    <location>
        <begin position="229"/>
        <end position="250"/>
    </location>
</feature>
<evidence type="ECO:0000256" key="5">
    <source>
        <dbReference type="SAM" id="Phobius"/>
    </source>
</evidence>
<feature type="transmembrane region" description="Helical" evidence="5">
    <location>
        <begin position="205"/>
        <end position="222"/>
    </location>
</feature>
<dbReference type="GO" id="GO:0016020">
    <property type="term" value="C:membrane"/>
    <property type="evidence" value="ECO:0007669"/>
    <property type="project" value="UniProtKB-SubCell"/>
</dbReference>
<feature type="transmembrane region" description="Helical" evidence="5">
    <location>
        <begin position="122"/>
        <end position="141"/>
    </location>
</feature>
<name>A0A939QJY4_9MICO</name>
<evidence type="ECO:0000256" key="2">
    <source>
        <dbReference type="ARBA" id="ARBA00022692"/>
    </source>
</evidence>
<organism evidence="7 8">
    <name type="scientific">Microbacterium stercoris</name>
    <dbReference type="NCBI Taxonomy" id="2820289"/>
    <lineage>
        <taxon>Bacteria</taxon>
        <taxon>Bacillati</taxon>
        <taxon>Actinomycetota</taxon>
        <taxon>Actinomycetes</taxon>
        <taxon>Micrococcales</taxon>
        <taxon>Microbacteriaceae</taxon>
        <taxon>Microbacterium</taxon>
    </lineage>
</organism>
<keyword evidence="7" id="KW-0436">Ligase</keyword>
<feature type="transmembrane region" description="Helical" evidence="5">
    <location>
        <begin position="368"/>
        <end position="386"/>
    </location>
</feature>
<keyword evidence="4 5" id="KW-0472">Membrane</keyword>
<feature type="transmembrane region" description="Helical" evidence="5">
    <location>
        <begin position="43"/>
        <end position="60"/>
    </location>
</feature>
<evidence type="ECO:0000313" key="8">
    <source>
        <dbReference type="Proteomes" id="UP000680132"/>
    </source>
</evidence>
<dbReference type="InterPro" id="IPR051533">
    <property type="entry name" value="WaaL-like"/>
</dbReference>
<evidence type="ECO:0000256" key="3">
    <source>
        <dbReference type="ARBA" id="ARBA00022989"/>
    </source>
</evidence>
<dbReference type="GO" id="GO:0016874">
    <property type="term" value="F:ligase activity"/>
    <property type="evidence" value="ECO:0007669"/>
    <property type="project" value="UniProtKB-KW"/>
</dbReference>
<comment type="caution">
    <text evidence="7">The sequence shown here is derived from an EMBL/GenBank/DDBJ whole genome shotgun (WGS) entry which is preliminary data.</text>
</comment>
<dbReference type="PANTHER" id="PTHR37422:SF23">
    <property type="entry name" value="TEICHURONIC ACID BIOSYNTHESIS PROTEIN TUAE"/>
    <property type="match status" value="1"/>
</dbReference>
<feature type="transmembrane region" description="Helical" evidence="5">
    <location>
        <begin position="72"/>
        <end position="91"/>
    </location>
</feature>
<feature type="transmembrane region" description="Helical" evidence="5">
    <location>
        <begin position="313"/>
        <end position="331"/>
    </location>
</feature>
<feature type="domain" description="O-antigen ligase-related" evidence="6">
    <location>
        <begin position="189"/>
        <end position="321"/>
    </location>
</feature>
<dbReference type="Pfam" id="PF04932">
    <property type="entry name" value="Wzy_C"/>
    <property type="match status" value="1"/>
</dbReference>
<proteinExistence type="predicted"/>
<dbReference type="RefSeq" id="WP_208502717.1">
    <property type="nucleotide sequence ID" value="NZ_JAGFOA010000003.1"/>
</dbReference>
<sequence>MTPTSKSEVKGRGGDKLLALALAVAALGNLILPETAQEVAGFDYLYLALGVLGLMFLARLRNVFQAPRAWMWAFAVLISAVPGVFVGGVTSYGVMKLTAIALIAVFALGVSSFASVDRGASYFVSIALAVGIAASVLSLLVGETTVNSRGTLFALNPIGVSRVTGLAIVITAIYAIYASKRRLIIVGAGLLATVATALTLSRGPLLSAVVGIAFALLLLLRARKTGTRWIVLIAGVVVGLVAFGITSGLFPFGGDLLRGDSGRGNIYDYAWHIFRGAPLGVGWGNFYYVGDFLYDGDDAPYAHNLYLEVATEGGLIALIVMVVVTAAVLVAGVRRFARKPDRIALVVLALYVYALVNAQFSSDIAGNRMLWVTMALTAALAAAPEFRGAKQESIARMSA</sequence>
<feature type="transmembrane region" description="Helical" evidence="5">
    <location>
        <begin position="343"/>
        <end position="362"/>
    </location>
</feature>
<gene>
    <name evidence="7" type="ORF">J5V96_08385</name>
</gene>
<dbReference type="Proteomes" id="UP000680132">
    <property type="component" value="Unassembled WGS sequence"/>
</dbReference>
<dbReference type="EMBL" id="JAGFOA010000003">
    <property type="protein sequence ID" value="MBO3663530.1"/>
    <property type="molecule type" value="Genomic_DNA"/>
</dbReference>
<evidence type="ECO:0000256" key="4">
    <source>
        <dbReference type="ARBA" id="ARBA00023136"/>
    </source>
</evidence>
<feature type="transmembrane region" description="Helical" evidence="5">
    <location>
        <begin position="183"/>
        <end position="199"/>
    </location>
</feature>
<keyword evidence="8" id="KW-1185">Reference proteome</keyword>
<protein>
    <submittedName>
        <fullName evidence="7">O-antigen ligase family protein</fullName>
    </submittedName>
</protein>
<keyword evidence="2 5" id="KW-0812">Transmembrane</keyword>